<evidence type="ECO:0000313" key="5">
    <source>
        <dbReference type="Proteomes" id="UP000191144"/>
    </source>
</evidence>
<dbReference type="InterPro" id="IPR015943">
    <property type="entry name" value="WD40/YVTN_repeat-like_dom_sf"/>
</dbReference>
<dbReference type="InterPro" id="IPR036322">
    <property type="entry name" value="WD40_repeat_dom_sf"/>
</dbReference>
<gene>
    <name evidence="4" type="ORF">LAME_0B05842G</name>
</gene>
<evidence type="ECO:0000256" key="2">
    <source>
        <dbReference type="ARBA" id="ARBA00022737"/>
    </source>
</evidence>
<dbReference type="GO" id="GO:0003723">
    <property type="term" value="F:RNA binding"/>
    <property type="evidence" value="ECO:0007669"/>
    <property type="project" value="TreeGrafter"/>
</dbReference>
<dbReference type="EMBL" id="LT598478">
    <property type="protein sequence ID" value="SCU81154.1"/>
    <property type="molecule type" value="Genomic_DNA"/>
</dbReference>
<dbReference type="PANTHER" id="PTHR44006:SF1">
    <property type="entry name" value="U5 SMALL NUCLEAR RIBONUCLEOPROTEIN 40 KDA PROTEIN"/>
    <property type="match status" value="1"/>
</dbReference>
<dbReference type="Gene3D" id="2.130.10.10">
    <property type="entry name" value="YVTN repeat-like/Quinoprotein amine dehydrogenase"/>
    <property type="match status" value="1"/>
</dbReference>
<dbReference type="InterPro" id="IPR019775">
    <property type="entry name" value="WD40_repeat_CS"/>
</dbReference>
<dbReference type="SMART" id="SM00320">
    <property type="entry name" value="WD40"/>
    <property type="match status" value="4"/>
</dbReference>
<name>A0A1G4IWF8_9SACH</name>
<evidence type="ECO:0000256" key="1">
    <source>
        <dbReference type="ARBA" id="ARBA00022574"/>
    </source>
</evidence>
<protein>
    <submittedName>
        <fullName evidence="4">LAME_0B05842g1_1</fullName>
    </submittedName>
</protein>
<keyword evidence="5" id="KW-1185">Reference proteome</keyword>
<dbReference type="GO" id="GO:0071013">
    <property type="term" value="C:catalytic step 2 spliceosome"/>
    <property type="evidence" value="ECO:0007669"/>
    <property type="project" value="TreeGrafter"/>
</dbReference>
<dbReference type="SUPFAM" id="SSF50978">
    <property type="entry name" value="WD40 repeat-like"/>
    <property type="match status" value="1"/>
</dbReference>
<evidence type="ECO:0000313" key="4">
    <source>
        <dbReference type="EMBL" id="SCU81154.1"/>
    </source>
</evidence>
<dbReference type="Proteomes" id="UP000191144">
    <property type="component" value="Chromosome B"/>
</dbReference>
<evidence type="ECO:0000256" key="3">
    <source>
        <dbReference type="PROSITE-ProRule" id="PRU00221"/>
    </source>
</evidence>
<dbReference type="PROSITE" id="PS00678">
    <property type="entry name" value="WD_REPEATS_1"/>
    <property type="match status" value="1"/>
</dbReference>
<keyword evidence="2" id="KW-0677">Repeat</keyword>
<dbReference type="Pfam" id="PF00400">
    <property type="entry name" value="WD40"/>
    <property type="match status" value="2"/>
</dbReference>
<dbReference type="InterPro" id="IPR001680">
    <property type="entry name" value="WD40_rpt"/>
</dbReference>
<keyword evidence="1 3" id="KW-0853">WD repeat</keyword>
<organism evidence="4 5">
    <name type="scientific">Lachancea meyersii CBS 8951</name>
    <dbReference type="NCBI Taxonomy" id="1266667"/>
    <lineage>
        <taxon>Eukaryota</taxon>
        <taxon>Fungi</taxon>
        <taxon>Dikarya</taxon>
        <taxon>Ascomycota</taxon>
        <taxon>Saccharomycotina</taxon>
        <taxon>Saccharomycetes</taxon>
        <taxon>Saccharomycetales</taxon>
        <taxon>Saccharomycetaceae</taxon>
        <taxon>Lachancea</taxon>
    </lineage>
</organism>
<feature type="repeat" description="WD" evidence="3">
    <location>
        <begin position="15"/>
        <end position="56"/>
    </location>
</feature>
<proteinExistence type="predicted"/>
<sequence length="312" mass="34386">MSVILSNSSPLLELSRGHESAVLTCKFLNSGATAVSSGLDAHLCVWDLTNSRNFVIDHLFRQNPAITSLGTLGGPLVAAGASSSQIALVDIETGQKLRSYSGHTKAVNQIHTISNDTFVSVSDDGSAKLWDLHQKKPVWEASTPYPLFTATIASAHQDNYTLYISGLEPTIRAYDIRQTSGQELFSWTSDHADSITSIDVNSTHKMCSLAFDNEIHIQDAKQRPMRDSRFLGIIDASSNDNTNKFLVRNRFTNQERHVISGGSLFDVTTKEHLVDFLSVLKTRAAVIDTDYDQESNKVLMSSENGNLYVYQL</sequence>
<dbReference type="PROSITE" id="PS50082">
    <property type="entry name" value="WD_REPEATS_2"/>
    <property type="match status" value="2"/>
</dbReference>
<feature type="repeat" description="WD" evidence="3">
    <location>
        <begin position="100"/>
        <end position="140"/>
    </location>
</feature>
<dbReference type="AlphaFoldDB" id="A0A1G4IWF8"/>
<dbReference type="InterPro" id="IPR052234">
    <property type="entry name" value="U5_snRNP_Component"/>
</dbReference>
<dbReference type="OrthoDB" id="1068471at2759"/>
<dbReference type="PROSITE" id="PS50294">
    <property type="entry name" value="WD_REPEATS_REGION"/>
    <property type="match status" value="2"/>
</dbReference>
<accession>A0A1G4IWF8</accession>
<reference evidence="5" key="1">
    <citation type="submission" date="2016-03" db="EMBL/GenBank/DDBJ databases">
        <authorList>
            <person name="Devillers Hugo."/>
        </authorList>
    </citation>
    <scope>NUCLEOTIDE SEQUENCE [LARGE SCALE GENOMIC DNA]</scope>
</reference>
<dbReference type="PANTHER" id="PTHR44006">
    <property type="entry name" value="U5 SMALL NUCLEAR RIBONUCLEOPROTEIN 40 KDA PROTEIN"/>
    <property type="match status" value="1"/>
</dbReference>